<dbReference type="EMBL" id="CP064781">
    <property type="protein sequence ID" value="QRJ64146.1"/>
    <property type="molecule type" value="Genomic_DNA"/>
</dbReference>
<dbReference type="Proteomes" id="UP000663444">
    <property type="component" value="Chromosome"/>
</dbReference>
<proteinExistence type="predicted"/>
<dbReference type="GO" id="GO:0006596">
    <property type="term" value="P:polyamine biosynthetic process"/>
    <property type="evidence" value="ECO:0007669"/>
    <property type="project" value="UniProtKB-KW"/>
</dbReference>
<evidence type="ECO:0000256" key="1">
    <source>
        <dbReference type="ARBA" id="ARBA00023115"/>
    </source>
</evidence>
<sequence>MSAAPPTLFAMPSPFDTEVGTLLLREPPTAKAGELRARLLDGSYGKPFVVDDGELRYLYFDTRLMQSAMRLAAPDALELRYTQLMMACLLFVPRPQRVALIGLGGGSLLKFCCSRLPAADFTAVEIDADVIALGEAFLLPPPGPRLRVVEADGAAWLAQADGGIDVLLIDAFDAHGFAPALASREFLQHACDKLAGKGVLVINLAGEGERYAGLVAEVLTVFDGQAIVVPVPEDGNHVLFAFRERHFEPRWRWLHNHARELRARHGLDFPALAQKLERAARQSLARDLAGRRGR</sequence>
<gene>
    <name evidence="2" type="ORF">IWH25_01960</name>
</gene>
<keyword evidence="1" id="KW-0620">Polyamine biosynthesis</keyword>
<evidence type="ECO:0000313" key="3">
    <source>
        <dbReference type="Proteomes" id="UP000663444"/>
    </source>
</evidence>
<dbReference type="Gene3D" id="3.40.50.150">
    <property type="entry name" value="Vaccinia Virus protein VP39"/>
    <property type="match status" value="1"/>
</dbReference>
<evidence type="ECO:0000313" key="2">
    <source>
        <dbReference type="EMBL" id="QRJ64146.1"/>
    </source>
</evidence>
<dbReference type="AlphaFoldDB" id="A0A974Y428"/>
<protein>
    <submittedName>
        <fullName evidence="2">Spermidine synthase-like protein</fullName>
    </submittedName>
</protein>
<dbReference type="KEGG" id="ares:IWH25_01960"/>
<dbReference type="PANTHER" id="PTHR43317">
    <property type="entry name" value="THERMOSPERMINE SYNTHASE ACAULIS5"/>
    <property type="match status" value="1"/>
</dbReference>
<dbReference type="InterPro" id="IPR029063">
    <property type="entry name" value="SAM-dependent_MTases_sf"/>
</dbReference>
<dbReference type="RefSeq" id="WP_203387684.1">
    <property type="nucleotide sequence ID" value="NZ_CP064781.1"/>
</dbReference>
<keyword evidence="3" id="KW-1185">Reference proteome</keyword>
<accession>A0A974Y428</accession>
<name>A0A974Y428_9RHOO</name>
<dbReference type="Pfam" id="PF01564">
    <property type="entry name" value="Spermine_synth"/>
    <property type="match status" value="1"/>
</dbReference>
<dbReference type="PANTHER" id="PTHR43317:SF1">
    <property type="entry name" value="THERMOSPERMINE SYNTHASE ACAULIS5"/>
    <property type="match status" value="1"/>
</dbReference>
<organism evidence="2 3">
    <name type="scientific">Azospira restricta</name>
    <dbReference type="NCBI Taxonomy" id="404405"/>
    <lineage>
        <taxon>Bacteria</taxon>
        <taxon>Pseudomonadati</taxon>
        <taxon>Pseudomonadota</taxon>
        <taxon>Betaproteobacteria</taxon>
        <taxon>Rhodocyclales</taxon>
        <taxon>Rhodocyclaceae</taxon>
        <taxon>Azospira</taxon>
    </lineage>
</organism>
<dbReference type="SUPFAM" id="SSF53335">
    <property type="entry name" value="S-adenosyl-L-methionine-dependent methyltransferases"/>
    <property type="match status" value="1"/>
</dbReference>
<reference evidence="2" key="1">
    <citation type="submission" date="2020-11" db="EMBL/GenBank/DDBJ databases">
        <title>Azospira restricta DSM 18626 genome sequence.</title>
        <authorList>
            <person name="Moe W.M."/>
        </authorList>
    </citation>
    <scope>NUCLEOTIDE SEQUENCE</scope>
    <source>
        <strain evidence="2">DSM 18626</strain>
    </source>
</reference>
<dbReference type="CDD" id="cd02440">
    <property type="entry name" value="AdoMet_MTases"/>
    <property type="match status" value="1"/>
</dbReference>